<dbReference type="AlphaFoldDB" id="A0AAW0DF60"/>
<dbReference type="InterPro" id="IPR016035">
    <property type="entry name" value="Acyl_Trfase/lysoPLipase"/>
</dbReference>
<dbReference type="Pfam" id="PF01735">
    <property type="entry name" value="PLA2_B"/>
    <property type="match status" value="1"/>
</dbReference>
<keyword evidence="7" id="KW-0325">Glycoprotein</keyword>
<evidence type="ECO:0000256" key="1">
    <source>
        <dbReference type="ARBA" id="ARBA00008780"/>
    </source>
</evidence>
<dbReference type="PANTHER" id="PTHR10728:SF33">
    <property type="entry name" value="LYSOPHOSPHOLIPASE 1-RELATED"/>
    <property type="match status" value="1"/>
</dbReference>
<feature type="domain" description="PLA2c" evidence="10">
    <location>
        <begin position="30"/>
        <end position="600"/>
    </location>
</feature>
<dbReference type="GO" id="GO:0046475">
    <property type="term" value="P:glycerophospholipid catabolic process"/>
    <property type="evidence" value="ECO:0007669"/>
    <property type="project" value="TreeGrafter"/>
</dbReference>
<keyword evidence="5 8" id="KW-0442">Lipid degradation</keyword>
<name>A0AAW0DF60_9AGAR</name>
<dbReference type="GO" id="GO:0005829">
    <property type="term" value="C:cytosol"/>
    <property type="evidence" value="ECO:0007669"/>
    <property type="project" value="TreeGrafter"/>
</dbReference>
<comment type="similarity">
    <text evidence="1 9">Belongs to the lysophospholipase family.</text>
</comment>
<dbReference type="Proteomes" id="UP001362999">
    <property type="component" value="Unassembled WGS sequence"/>
</dbReference>
<evidence type="ECO:0000256" key="7">
    <source>
        <dbReference type="ARBA" id="ARBA00023180"/>
    </source>
</evidence>
<comment type="catalytic activity">
    <reaction evidence="9">
        <text>a 1-acyl-sn-glycero-3-phosphocholine + H2O = sn-glycerol 3-phosphocholine + a fatty acid + H(+)</text>
        <dbReference type="Rhea" id="RHEA:15177"/>
        <dbReference type="ChEBI" id="CHEBI:15377"/>
        <dbReference type="ChEBI" id="CHEBI:15378"/>
        <dbReference type="ChEBI" id="CHEBI:16870"/>
        <dbReference type="ChEBI" id="CHEBI:28868"/>
        <dbReference type="ChEBI" id="CHEBI:58168"/>
        <dbReference type="EC" id="3.1.1.5"/>
    </reaction>
</comment>
<dbReference type="GO" id="GO:0004623">
    <property type="term" value="F:phospholipase A2 activity"/>
    <property type="evidence" value="ECO:0007669"/>
    <property type="project" value="TreeGrafter"/>
</dbReference>
<dbReference type="SMART" id="SM00022">
    <property type="entry name" value="PLAc"/>
    <property type="match status" value="1"/>
</dbReference>
<dbReference type="EMBL" id="JAWWNJ010000008">
    <property type="protein sequence ID" value="KAK7050307.1"/>
    <property type="molecule type" value="Genomic_DNA"/>
</dbReference>
<reference evidence="11 12" key="1">
    <citation type="journal article" date="2024" name="J Genomics">
        <title>Draft genome sequencing and assembly of Favolaschia claudopus CIRM-BRFM 2984 isolated from oak limbs.</title>
        <authorList>
            <person name="Navarro D."/>
            <person name="Drula E."/>
            <person name="Chaduli D."/>
            <person name="Cazenave R."/>
            <person name="Ahrendt S."/>
            <person name="Wang J."/>
            <person name="Lipzen A."/>
            <person name="Daum C."/>
            <person name="Barry K."/>
            <person name="Grigoriev I.V."/>
            <person name="Favel A."/>
            <person name="Rosso M.N."/>
            <person name="Martin F."/>
        </authorList>
    </citation>
    <scope>NUCLEOTIDE SEQUENCE [LARGE SCALE GENOMIC DNA]</scope>
    <source>
        <strain evidence="11 12">CIRM-BRFM 2984</strain>
    </source>
</reference>
<proteinExistence type="inferred from homology"/>
<protein>
    <recommendedName>
        <fullName evidence="2 9">Lysophospholipase</fullName>
        <ecNumber evidence="2 9">3.1.1.5</ecNumber>
    </recommendedName>
</protein>
<dbReference type="EC" id="3.1.1.5" evidence="2 9"/>
<keyword evidence="3 9" id="KW-0732">Signal</keyword>
<gene>
    <name evidence="11" type="ORF">R3P38DRAFT_2862979</name>
</gene>
<evidence type="ECO:0000256" key="4">
    <source>
        <dbReference type="ARBA" id="ARBA00022801"/>
    </source>
</evidence>
<accession>A0AAW0DF60</accession>
<dbReference type="InterPro" id="IPR002642">
    <property type="entry name" value="LysoPLipase_cat_dom"/>
</dbReference>
<dbReference type="PANTHER" id="PTHR10728">
    <property type="entry name" value="CYTOSOLIC PHOSPHOLIPASE A2"/>
    <property type="match status" value="1"/>
</dbReference>
<sequence>MKSILSPFLIAVLLGGSTFATTPIPPTYGACPSGITYVRPASDGLSPEELIWLDARRPHVINALKSYLTLAAIPDFDVDEYISTISANKSAVPVIGQAYSGGGTRASINALGFYQSFDSRDNKSMAAKLGGLSQATTYVAGLSGGCEATMALAINDFIDVQTLVKGGAFNNSDVPTSAFDLLQLKAKAGFNLSIADVIGAASLFYSSNGTTSRPFNSLISSPAYTSGTVPLPFLIMAEGIPAGLPGSNSYDGILFPVNNATNQTIYEVSPIEFGSWQGRARAFTPTSLLGTTLSAGAPVDQNKCVTGWDSAAWVLGAGIAAQADWVVIIETNNTVGLFSRSESSVLAQTQRYRKRQQQLPYPPNEIELVSASLVKNLKVFIDGILPGILRLLGNATIQDVGYGLVANPFFGYEKSEAGLQQQETLVLVDAGESGQESPIWPLIQPARKMDFLLVSDSSGAELSSGWMNGTNLINTGAMAIDNNVPFPKLPDVKTFLINNYTIAPIFFGCNEPEVPLVLYVADAPYSAYSNATTIVGTGPSSSQIQLLLQNTLDIVSQSNTTWAQCIACGTILRSLQRIEHPIPSQCNLCFEQHCWQGEMASGTPPFVAPSLFLSPDITFEEWNLTTWQPAFDQSS</sequence>
<evidence type="ECO:0000256" key="8">
    <source>
        <dbReference type="PROSITE-ProRule" id="PRU00555"/>
    </source>
</evidence>
<feature type="chain" id="PRO_5043109354" description="Lysophospholipase" evidence="9">
    <location>
        <begin position="21"/>
        <end position="635"/>
    </location>
</feature>
<keyword evidence="6 8" id="KW-0443">Lipid metabolism</keyword>
<evidence type="ECO:0000313" key="11">
    <source>
        <dbReference type="EMBL" id="KAK7050307.1"/>
    </source>
</evidence>
<organism evidence="11 12">
    <name type="scientific">Favolaschia claudopus</name>
    <dbReference type="NCBI Taxonomy" id="2862362"/>
    <lineage>
        <taxon>Eukaryota</taxon>
        <taxon>Fungi</taxon>
        <taxon>Dikarya</taxon>
        <taxon>Basidiomycota</taxon>
        <taxon>Agaricomycotina</taxon>
        <taxon>Agaricomycetes</taxon>
        <taxon>Agaricomycetidae</taxon>
        <taxon>Agaricales</taxon>
        <taxon>Marasmiineae</taxon>
        <taxon>Mycenaceae</taxon>
        <taxon>Favolaschia</taxon>
    </lineage>
</organism>
<dbReference type="GO" id="GO:0004622">
    <property type="term" value="F:phosphatidylcholine lysophospholipase activity"/>
    <property type="evidence" value="ECO:0007669"/>
    <property type="project" value="UniProtKB-EC"/>
</dbReference>
<evidence type="ECO:0000256" key="3">
    <source>
        <dbReference type="ARBA" id="ARBA00022729"/>
    </source>
</evidence>
<evidence type="ECO:0000259" key="10">
    <source>
        <dbReference type="PROSITE" id="PS51210"/>
    </source>
</evidence>
<evidence type="ECO:0000256" key="5">
    <source>
        <dbReference type="ARBA" id="ARBA00022963"/>
    </source>
</evidence>
<keyword evidence="4 8" id="KW-0378">Hydrolase</keyword>
<dbReference type="Gene3D" id="3.40.1090.10">
    <property type="entry name" value="Cytosolic phospholipase A2 catalytic domain"/>
    <property type="match status" value="1"/>
</dbReference>
<dbReference type="PROSITE" id="PS51210">
    <property type="entry name" value="PLA2C"/>
    <property type="match status" value="1"/>
</dbReference>
<keyword evidence="12" id="KW-1185">Reference proteome</keyword>
<evidence type="ECO:0000256" key="2">
    <source>
        <dbReference type="ARBA" id="ARBA00013274"/>
    </source>
</evidence>
<evidence type="ECO:0000256" key="9">
    <source>
        <dbReference type="RuleBase" id="RU362103"/>
    </source>
</evidence>
<evidence type="ECO:0000256" key="6">
    <source>
        <dbReference type="ARBA" id="ARBA00023098"/>
    </source>
</evidence>
<comment type="caution">
    <text evidence="11">The sequence shown here is derived from an EMBL/GenBank/DDBJ whole genome shotgun (WGS) entry which is preliminary data.</text>
</comment>
<dbReference type="SUPFAM" id="SSF52151">
    <property type="entry name" value="FabD/lysophospholipase-like"/>
    <property type="match status" value="1"/>
</dbReference>
<feature type="signal peptide" evidence="9">
    <location>
        <begin position="1"/>
        <end position="20"/>
    </location>
</feature>
<evidence type="ECO:0000313" key="12">
    <source>
        <dbReference type="Proteomes" id="UP001362999"/>
    </source>
</evidence>